<dbReference type="SUPFAM" id="SSF88659">
    <property type="entry name" value="Sigma3 and sigma4 domains of RNA polymerase sigma factors"/>
    <property type="match status" value="1"/>
</dbReference>
<evidence type="ECO:0000259" key="2">
    <source>
        <dbReference type="Pfam" id="PF20239"/>
    </source>
</evidence>
<evidence type="ECO:0000313" key="3">
    <source>
        <dbReference type="EMBL" id="GLJ75432.1"/>
    </source>
</evidence>
<dbReference type="Pfam" id="PF20239">
    <property type="entry name" value="DUF6596"/>
    <property type="match status" value="1"/>
</dbReference>
<dbReference type="Proteomes" id="UP001142372">
    <property type="component" value="Unassembled WGS sequence"/>
</dbReference>
<dbReference type="PANTHER" id="PTHR47756">
    <property type="entry name" value="BLL6612 PROTEIN-RELATED"/>
    <property type="match status" value="1"/>
</dbReference>
<dbReference type="Gene3D" id="1.10.1740.10">
    <property type="match status" value="1"/>
</dbReference>
<dbReference type="InterPro" id="IPR013324">
    <property type="entry name" value="RNA_pol_sigma_r3/r4-like"/>
</dbReference>
<dbReference type="InterPro" id="IPR046531">
    <property type="entry name" value="DUF6596"/>
</dbReference>
<reference evidence="3" key="1">
    <citation type="journal article" date="2014" name="Int. J. Syst. Evol. Microbiol.">
        <title>Complete genome sequence of Corynebacterium casei LMG S-19264T (=DSM 44701T), isolated from a smear-ripened cheese.</title>
        <authorList>
            <consortium name="US DOE Joint Genome Institute (JGI-PGF)"/>
            <person name="Walter F."/>
            <person name="Albersmeier A."/>
            <person name="Kalinowski J."/>
            <person name="Ruckert C."/>
        </authorList>
    </citation>
    <scope>NUCLEOTIDE SEQUENCE</scope>
    <source>
        <strain evidence="3">VKM Ac-1401</strain>
    </source>
</reference>
<dbReference type="Gene3D" id="1.10.10.10">
    <property type="entry name" value="Winged helix-like DNA-binding domain superfamily/Winged helix DNA-binding domain"/>
    <property type="match status" value="1"/>
</dbReference>
<dbReference type="InterPro" id="IPR014284">
    <property type="entry name" value="RNA_pol_sigma-70_dom"/>
</dbReference>
<dbReference type="SUPFAM" id="SSF88946">
    <property type="entry name" value="Sigma2 domain of RNA polymerase sigma factors"/>
    <property type="match status" value="1"/>
</dbReference>
<dbReference type="Pfam" id="PF04542">
    <property type="entry name" value="Sigma70_r2"/>
    <property type="match status" value="1"/>
</dbReference>
<dbReference type="GO" id="GO:0006352">
    <property type="term" value="P:DNA-templated transcription initiation"/>
    <property type="evidence" value="ECO:0007669"/>
    <property type="project" value="InterPro"/>
</dbReference>
<dbReference type="InterPro" id="IPR036388">
    <property type="entry name" value="WH-like_DNA-bd_sf"/>
</dbReference>
<keyword evidence="4" id="KW-1185">Reference proteome</keyword>
<accession>A0A9W6H8R1</accession>
<organism evidence="3 4">
    <name type="scientific">Leifsonia poae</name>
    <dbReference type="NCBI Taxonomy" id="110933"/>
    <lineage>
        <taxon>Bacteria</taxon>
        <taxon>Bacillati</taxon>
        <taxon>Actinomycetota</taxon>
        <taxon>Actinomycetes</taxon>
        <taxon>Micrococcales</taxon>
        <taxon>Microbacteriaceae</taxon>
        <taxon>Leifsonia</taxon>
    </lineage>
</organism>
<gene>
    <name evidence="3" type="primary">rpoE_1</name>
    <name evidence="3" type="ORF">GCM10017584_10060</name>
</gene>
<name>A0A9W6H8R1_9MICO</name>
<dbReference type="RefSeq" id="WP_271176113.1">
    <property type="nucleotide sequence ID" value="NZ_BAAAJO010000001.1"/>
</dbReference>
<sequence length="406" mass="44162">MTDERLEDLLRSLAPQVLAALLRRYGANQFDICEDAVQEALIAAVQQWPASGRPVDPRAWLVTAARRRLIDQIRSESSRRERERTQALLNEPLADPPLTDADDSVQLLQLCCHPALTTSAQITLTLRAVAGLTTAQIAHAYLLPEPTVAQRISRAKARIRQEGAVFPAPVGADDRLEAVLAVVYVMFSEGHTVSTGDTINDVDLTDEAIRLARMLVAALPASGEAAGLFALLLLTDARRPARTTGTGRLVPLDEQDRSLWNRELIDEGVAILERSLPGRPAGPYALQAAIAAVHDEAPSSEATDWPQILVLYRLLERQTINPVVTLNAAVAEAMVLGPAAGLAAIDRLVRSGRPVDSQRVSSVRAHLLERDGRLPEAIDEFRTAARGTRSTPERDYLNARARRLGG</sequence>
<dbReference type="EMBL" id="BSEN01000003">
    <property type="protein sequence ID" value="GLJ75432.1"/>
    <property type="molecule type" value="Genomic_DNA"/>
</dbReference>
<dbReference type="AlphaFoldDB" id="A0A9W6H8R1"/>
<protein>
    <submittedName>
        <fullName evidence="3">RNA polymerase sigma24 factor</fullName>
    </submittedName>
</protein>
<evidence type="ECO:0000313" key="4">
    <source>
        <dbReference type="Proteomes" id="UP001142372"/>
    </source>
</evidence>
<feature type="domain" description="DUF6596" evidence="2">
    <location>
        <begin position="175"/>
        <end position="275"/>
    </location>
</feature>
<evidence type="ECO:0000259" key="1">
    <source>
        <dbReference type="Pfam" id="PF04542"/>
    </source>
</evidence>
<dbReference type="InterPro" id="IPR013325">
    <property type="entry name" value="RNA_pol_sigma_r2"/>
</dbReference>
<proteinExistence type="predicted"/>
<reference evidence="3" key="2">
    <citation type="submission" date="2023-01" db="EMBL/GenBank/DDBJ databases">
        <authorList>
            <person name="Sun Q."/>
            <person name="Evtushenko L."/>
        </authorList>
    </citation>
    <scope>NUCLEOTIDE SEQUENCE</scope>
    <source>
        <strain evidence="3">VKM Ac-1401</strain>
    </source>
</reference>
<dbReference type="InterPro" id="IPR007627">
    <property type="entry name" value="RNA_pol_sigma70_r2"/>
</dbReference>
<feature type="domain" description="RNA polymerase sigma-70 region 2" evidence="1">
    <location>
        <begin position="11"/>
        <end position="77"/>
    </location>
</feature>
<comment type="caution">
    <text evidence="3">The sequence shown here is derived from an EMBL/GenBank/DDBJ whole genome shotgun (WGS) entry which is preliminary data.</text>
</comment>
<dbReference type="NCBIfam" id="TIGR02937">
    <property type="entry name" value="sigma70-ECF"/>
    <property type="match status" value="1"/>
</dbReference>
<dbReference type="GO" id="GO:0003700">
    <property type="term" value="F:DNA-binding transcription factor activity"/>
    <property type="evidence" value="ECO:0007669"/>
    <property type="project" value="InterPro"/>
</dbReference>
<dbReference type="PANTHER" id="PTHR47756:SF2">
    <property type="entry name" value="BLL6612 PROTEIN"/>
    <property type="match status" value="1"/>
</dbReference>